<feature type="region of interest" description="Disordered" evidence="1">
    <location>
        <begin position="379"/>
        <end position="404"/>
    </location>
</feature>
<evidence type="ECO:0000313" key="3">
    <source>
        <dbReference type="Proteomes" id="UP000030747"/>
    </source>
</evidence>
<reference evidence="2" key="2">
    <citation type="submission" date="2013-10" db="EMBL/GenBank/DDBJ databases">
        <authorList>
            <person name="Aslett M."/>
        </authorList>
    </citation>
    <scope>NUCLEOTIDE SEQUENCE [LARGE SCALE GENOMIC DNA]</scope>
    <source>
        <strain evidence="2">Houghton</strain>
    </source>
</reference>
<dbReference type="OMA" id="TEVDVCF"/>
<dbReference type="SUPFAM" id="SSF48371">
    <property type="entry name" value="ARM repeat"/>
    <property type="match status" value="1"/>
</dbReference>
<evidence type="ECO:0000313" key="2">
    <source>
        <dbReference type="EMBL" id="CDJ43480.1"/>
    </source>
</evidence>
<dbReference type="VEuPathDB" id="ToxoDB:ETH2_0841100"/>
<organism evidence="2 3">
    <name type="scientific">Eimeria tenella</name>
    <name type="common">Coccidian parasite</name>
    <dbReference type="NCBI Taxonomy" id="5802"/>
    <lineage>
        <taxon>Eukaryota</taxon>
        <taxon>Sar</taxon>
        <taxon>Alveolata</taxon>
        <taxon>Apicomplexa</taxon>
        <taxon>Conoidasida</taxon>
        <taxon>Coccidia</taxon>
        <taxon>Eucoccidiorida</taxon>
        <taxon>Eimeriorina</taxon>
        <taxon>Eimeriidae</taxon>
        <taxon>Eimeria</taxon>
    </lineage>
</organism>
<feature type="compositionally biased region" description="Polar residues" evidence="1">
    <location>
        <begin position="208"/>
        <end position="221"/>
    </location>
</feature>
<dbReference type="AlphaFoldDB" id="U6L6T3"/>
<gene>
    <name evidence="2" type="ORF">ETH_00023105</name>
</gene>
<feature type="region of interest" description="Disordered" evidence="1">
    <location>
        <begin position="130"/>
        <end position="157"/>
    </location>
</feature>
<dbReference type="OrthoDB" id="346744at2759"/>
<feature type="region of interest" description="Disordered" evidence="1">
    <location>
        <begin position="83"/>
        <end position="109"/>
    </location>
</feature>
<accession>U6L6T3</accession>
<sequence length="1006" mass="109126">MVLNTMLRASQRSRAAAAAVAAQRLSSSRPLYAVSLRVALSQLLHPSSLCQSDLLASSVTKASSGVSQPTHADMASGFESQLNEPLTEAVEKQPAETTHLADEPQEASDHKVQWLTRHFVAQVRAHFEGALGNSSPADGQQEAESKEDEGSDSSGEAEERLKYQRALCQAALYWAIALLLSAECSLFPPPTEQRAAQTPTDCSHHPSKSTGSASSPTMPDSDTTDCCEDESVSVDDVVREALFAMDIIIRVSPSIATHMLPKILAWLDERLSFTPKWESPRSNRTEDGQTQECSAPAVQTSCSVGDTLEQAIERIAFEPLSSLVRCNLPNWVASGRLCSSSQHLQQTRLLALLLGCPKVLVASSRLLAACALPAKAAADGASGGAHGSVRGTAPKPSQEGKDAKVAAEVEASVQRQVCAETARQLLVALDDLRDVLIPNVAKKNIHNSSASTQGEQVDFRLGSEVEKMILAAHLPPQLRWVASPSQQTSARSQEVAERLAENSCCWAFAAPDFPAPEDAPNKAAVYIYATVKGLLLSFALNIQGSSKCLETFGASAAATDELVVRRARALLEESEEYFICRSKGTVRSHFLGLSSTVFVHAVTGLCSRALTAKELPKAFQINADRADSRILLTSAAATAIAQFQIQEQGRGVDPRCPLTGRLRLPEGLPDERLLNLSPELPTSGYSVVHRGSERGFLSYLSDEGAFRMAVQAARILIALITEGERSVVLILPPLLRLLDVPQDEVRFLGWTCLHEVISKSPVGALDGYSVPILQALMGGFPIYTEVDTCFEAYLEAYTTFVCRTHLEGCDYSFLDCQDFLIDMCHTVLNAGDSLRASFLKRTRELLKFAGPSANLRLSDWMSFCLDAIESVSVDAALEGLHTLDLLLSIGLGVEEFYPQILCGLATSVLLAKENPTKRSPRFQRSEELAITNAVDSVARQLIRSTDDDLLEMLCKDTVSYLEQHYSHDASLAEGVTDWFSHFSASLRQEKLQLGDPRRSSSAELVR</sequence>
<evidence type="ECO:0000256" key="1">
    <source>
        <dbReference type="SAM" id="MobiDB-lite"/>
    </source>
</evidence>
<dbReference type="InterPro" id="IPR016024">
    <property type="entry name" value="ARM-type_fold"/>
</dbReference>
<dbReference type="RefSeq" id="XP_013234230.1">
    <property type="nucleotide sequence ID" value="XM_013378776.1"/>
</dbReference>
<feature type="compositionally biased region" description="Basic and acidic residues" evidence="1">
    <location>
        <begin position="89"/>
        <end position="109"/>
    </location>
</feature>
<dbReference type="GeneID" id="25253733"/>
<name>U6L6T3_EIMTE</name>
<protein>
    <submittedName>
        <fullName evidence="2">Uncharacterized protein</fullName>
    </submittedName>
</protein>
<dbReference type="VEuPathDB" id="ToxoDB:ETH_00023105"/>
<dbReference type="Proteomes" id="UP000030747">
    <property type="component" value="Unassembled WGS sequence"/>
</dbReference>
<feature type="region of interest" description="Disordered" evidence="1">
    <location>
        <begin position="191"/>
        <end position="228"/>
    </location>
</feature>
<keyword evidence="3" id="KW-1185">Reference proteome</keyword>
<dbReference type="EMBL" id="HG675768">
    <property type="protein sequence ID" value="CDJ43480.1"/>
    <property type="molecule type" value="Genomic_DNA"/>
</dbReference>
<proteinExistence type="predicted"/>
<reference evidence="2" key="1">
    <citation type="submission" date="2013-10" db="EMBL/GenBank/DDBJ databases">
        <title>Genomic analysis of the causative agents of coccidiosis in chickens.</title>
        <authorList>
            <person name="Reid A.J."/>
            <person name="Blake D."/>
            <person name="Billington K."/>
            <person name="Browne H."/>
            <person name="Dunn M."/>
            <person name="Hung S."/>
            <person name="Kawahara F."/>
            <person name="Miranda-Saavedra D."/>
            <person name="Mourier T."/>
            <person name="Nagra H."/>
            <person name="Otto T.D."/>
            <person name="Rawlings N."/>
            <person name="Sanchez A."/>
            <person name="Sanders M."/>
            <person name="Subramaniam C."/>
            <person name="Tay Y."/>
            <person name="Dear P."/>
            <person name="Doerig C."/>
            <person name="Gruber A."/>
            <person name="Parkinson J."/>
            <person name="Shirley M."/>
            <person name="Wan K.L."/>
            <person name="Berriman M."/>
            <person name="Tomley F."/>
            <person name="Pain A."/>
        </authorList>
    </citation>
    <scope>NUCLEOTIDE SEQUENCE [LARGE SCALE GENOMIC DNA]</scope>
    <source>
        <strain evidence="2">Houghton</strain>
    </source>
</reference>